<dbReference type="PIRSF" id="PIRSF000728">
    <property type="entry name" value="NAGK"/>
    <property type="match status" value="1"/>
</dbReference>
<dbReference type="GO" id="GO:0005737">
    <property type="term" value="C:cytoplasm"/>
    <property type="evidence" value="ECO:0007669"/>
    <property type="project" value="UniProtKB-SubCell"/>
</dbReference>
<keyword evidence="2 9" id="KW-0963">Cytoplasm</keyword>
<dbReference type="InterPro" id="IPR041727">
    <property type="entry name" value="NAGK-C"/>
</dbReference>
<dbReference type="SUPFAM" id="SSF53633">
    <property type="entry name" value="Carbamate kinase-like"/>
    <property type="match status" value="1"/>
</dbReference>
<dbReference type="EMBL" id="CP002792">
    <property type="protein sequence ID" value="AEH06082.1"/>
    <property type="molecule type" value="Genomic_DNA"/>
</dbReference>
<keyword evidence="4 9" id="KW-0028">Amino-acid biosynthesis</keyword>
<dbReference type="GO" id="GO:0042450">
    <property type="term" value="P:L-arginine biosynthetic process via ornithine"/>
    <property type="evidence" value="ECO:0007669"/>
    <property type="project" value="UniProtKB-UniRule"/>
</dbReference>
<evidence type="ECO:0000259" key="10">
    <source>
        <dbReference type="Pfam" id="PF00696"/>
    </source>
</evidence>
<comment type="function">
    <text evidence="9">Catalyzes the ATP-dependent phosphorylation of N-acetyl-L-glutamate.</text>
</comment>
<dbReference type="CDD" id="cd04250">
    <property type="entry name" value="AAK_NAGK-C"/>
    <property type="match status" value="1"/>
</dbReference>
<evidence type="ECO:0000256" key="5">
    <source>
        <dbReference type="ARBA" id="ARBA00022679"/>
    </source>
</evidence>
<dbReference type="PRINTS" id="PR00474">
    <property type="entry name" value="GLU5KINASE"/>
</dbReference>
<feature type="domain" description="Aspartate/glutamate/uridylate kinase" evidence="10">
    <location>
        <begin position="35"/>
        <end position="281"/>
    </location>
</feature>
<dbReference type="InterPro" id="IPR001048">
    <property type="entry name" value="Asp/Glu/Uridylate_kinase"/>
</dbReference>
<dbReference type="STRING" id="647113.Metok_0084"/>
<gene>
    <name evidence="9" type="primary">argB</name>
    <name evidence="11" type="ordered locus">Metok_0084</name>
</gene>
<dbReference type="FunFam" id="3.40.1160.10:FF:000004">
    <property type="entry name" value="Acetylglutamate kinase"/>
    <property type="match status" value="1"/>
</dbReference>
<proteinExistence type="inferred from homology"/>
<comment type="catalytic activity">
    <reaction evidence="9">
        <text>N-acetyl-L-glutamate + ATP = N-acetyl-L-glutamyl 5-phosphate + ADP</text>
        <dbReference type="Rhea" id="RHEA:14629"/>
        <dbReference type="ChEBI" id="CHEBI:30616"/>
        <dbReference type="ChEBI" id="CHEBI:44337"/>
        <dbReference type="ChEBI" id="CHEBI:57936"/>
        <dbReference type="ChEBI" id="CHEBI:456216"/>
        <dbReference type="EC" id="2.7.2.8"/>
    </reaction>
</comment>
<dbReference type="Gene3D" id="3.40.1160.10">
    <property type="entry name" value="Acetylglutamate kinase-like"/>
    <property type="match status" value="1"/>
</dbReference>
<dbReference type="Proteomes" id="UP000009296">
    <property type="component" value="Chromosome"/>
</dbReference>
<evidence type="ECO:0000256" key="1">
    <source>
        <dbReference type="ARBA" id="ARBA00004828"/>
    </source>
</evidence>
<evidence type="ECO:0000256" key="2">
    <source>
        <dbReference type="ARBA" id="ARBA00022490"/>
    </source>
</evidence>
<feature type="binding site" evidence="9">
    <location>
        <position position="199"/>
    </location>
    <ligand>
        <name>substrate</name>
    </ligand>
</feature>
<feature type="site" description="Transition state stabilizer" evidence="9">
    <location>
        <position position="262"/>
    </location>
</feature>
<keyword evidence="6 9" id="KW-0547">Nucleotide-binding</keyword>
<evidence type="ECO:0000313" key="11">
    <source>
        <dbReference type="EMBL" id="AEH06082.1"/>
    </source>
</evidence>
<comment type="pathway">
    <text evidence="1 9">Amino-acid biosynthesis; L-arginine biosynthesis; N(2)-acetyl-L-ornithine from L-glutamate: step 2/4.</text>
</comment>
<dbReference type="UniPathway" id="UPA00068">
    <property type="reaction ID" value="UER00107"/>
</dbReference>
<organism evidence="11 12">
    <name type="scientific">Methanothermococcus okinawensis (strain DSM 14208 / JCM 11175 / IH1)</name>
    <dbReference type="NCBI Taxonomy" id="647113"/>
    <lineage>
        <taxon>Archaea</taxon>
        <taxon>Methanobacteriati</taxon>
        <taxon>Methanobacteriota</taxon>
        <taxon>Methanomada group</taxon>
        <taxon>Methanococci</taxon>
        <taxon>Methanococcales</taxon>
        <taxon>Methanococcaceae</taxon>
        <taxon>Methanothermococcus</taxon>
    </lineage>
</organism>
<feature type="binding site" evidence="9">
    <location>
        <position position="96"/>
    </location>
    <ligand>
        <name>substrate</name>
    </ligand>
</feature>
<keyword evidence="7 9" id="KW-0418">Kinase</keyword>
<evidence type="ECO:0000256" key="7">
    <source>
        <dbReference type="ARBA" id="ARBA00022777"/>
    </source>
</evidence>
<dbReference type="KEGG" id="mok:Metok_0084"/>
<evidence type="ECO:0000313" key="12">
    <source>
        <dbReference type="Proteomes" id="UP000009296"/>
    </source>
</evidence>
<evidence type="ECO:0000256" key="8">
    <source>
        <dbReference type="ARBA" id="ARBA00022840"/>
    </source>
</evidence>
<dbReference type="EC" id="2.7.2.8" evidence="9"/>
<sequence>MEKIEKTKMNKMNRTLKAEVLIEALPYICKFQDQKIVIKYGGHAMVNEDAKNWIAKDVVLLRFVGLNPVVVHGGGPEINKAMEKMGKEPKFIHGLRVTDEDTLDIVKMVLVGKINGDIVSKLGKYGGKAVGLSGKSGHLIKAKKKIQYVVKENEKVEVDLGRVGEVEEINTELIDILIEKRYIPVISPLGIDNYGNAFNLNADIAAGDIAGAIGAKKLIMITDVDGVMADINDPSTLYKKLTISEVEEMIEKGIITGGMIPKIEACINALNKGVESVHIINGKIPHSVLLEIFTEEGIGTMIVKD</sequence>
<accession>F8AMV9</accession>
<comment type="subcellular location">
    <subcellularLocation>
        <location evidence="9">Cytoplasm</location>
    </subcellularLocation>
</comment>
<keyword evidence="5 9" id="KW-0808">Transferase</keyword>
<name>F8AMV9_METOI</name>
<evidence type="ECO:0000256" key="3">
    <source>
        <dbReference type="ARBA" id="ARBA00022571"/>
    </source>
</evidence>
<dbReference type="eggNOG" id="arCOG00862">
    <property type="taxonomic scope" value="Archaea"/>
</dbReference>
<evidence type="ECO:0000256" key="6">
    <source>
        <dbReference type="ARBA" id="ARBA00022741"/>
    </source>
</evidence>
<protein>
    <recommendedName>
        <fullName evidence="9">Acetylglutamate kinase</fullName>
        <ecNumber evidence="9">2.7.2.8</ecNumber>
    </recommendedName>
    <alternativeName>
        <fullName evidence="9">N-acetyl-L-glutamate 5-phosphotransferase</fullName>
    </alternativeName>
    <alternativeName>
        <fullName evidence="9">NAG kinase</fullName>
        <shortName evidence="9">NAGK</shortName>
    </alternativeName>
</protein>
<dbReference type="NCBIfam" id="TIGR00761">
    <property type="entry name" value="argB"/>
    <property type="match status" value="1"/>
</dbReference>
<dbReference type="Pfam" id="PF00696">
    <property type="entry name" value="AA_kinase"/>
    <property type="match status" value="1"/>
</dbReference>
<dbReference type="AlphaFoldDB" id="F8AMV9"/>
<feature type="site" description="Transition state stabilizer" evidence="9">
    <location>
        <position position="39"/>
    </location>
</feature>
<dbReference type="PANTHER" id="PTHR23342:SF0">
    <property type="entry name" value="N-ACETYLGLUTAMATE SYNTHASE, MITOCHONDRIAL"/>
    <property type="match status" value="1"/>
</dbReference>
<dbReference type="InterPro" id="IPR001057">
    <property type="entry name" value="Glu/AcGlu_kinase"/>
</dbReference>
<evidence type="ECO:0000256" key="4">
    <source>
        <dbReference type="ARBA" id="ARBA00022605"/>
    </source>
</evidence>
<dbReference type="HOGENOM" id="CLU_053680_0_0_2"/>
<keyword evidence="12" id="KW-1185">Reference proteome</keyword>
<dbReference type="GO" id="GO:0003991">
    <property type="term" value="F:acetylglutamate kinase activity"/>
    <property type="evidence" value="ECO:0007669"/>
    <property type="project" value="UniProtKB-UniRule"/>
</dbReference>
<keyword evidence="3 9" id="KW-0055">Arginine biosynthesis</keyword>
<dbReference type="HAMAP" id="MF_00082">
    <property type="entry name" value="ArgB"/>
    <property type="match status" value="1"/>
</dbReference>
<dbReference type="InterPro" id="IPR036393">
    <property type="entry name" value="AceGlu_kinase-like_sf"/>
</dbReference>
<dbReference type="GO" id="GO:0005524">
    <property type="term" value="F:ATP binding"/>
    <property type="evidence" value="ECO:0007669"/>
    <property type="project" value="UniProtKB-UniRule"/>
</dbReference>
<evidence type="ECO:0000256" key="9">
    <source>
        <dbReference type="HAMAP-Rule" id="MF_00082"/>
    </source>
</evidence>
<comment type="similarity">
    <text evidence="9">Belongs to the acetylglutamate kinase family. ArgB subfamily.</text>
</comment>
<dbReference type="PANTHER" id="PTHR23342">
    <property type="entry name" value="N-ACETYLGLUTAMATE SYNTHASE"/>
    <property type="match status" value="1"/>
</dbReference>
<dbReference type="InterPro" id="IPR004662">
    <property type="entry name" value="AcgluKinase_fam"/>
</dbReference>
<dbReference type="InterPro" id="IPR037528">
    <property type="entry name" value="ArgB"/>
</dbReference>
<reference evidence="11" key="1">
    <citation type="submission" date="2011-05" db="EMBL/GenBank/DDBJ databases">
        <title>Complete sequence of chromosome of Methanothermococcus okinawensis IH1.</title>
        <authorList>
            <consortium name="US DOE Joint Genome Institute"/>
            <person name="Lucas S."/>
            <person name="Han J."/>
            <person name="Lapidus A."/>
            <person name="Cheng J.-F."/>
            <person name="Goodwin L."/>
            <person name="Pitluck S."/>
            <person name="Peters L."/>
            <person name="Mikhailova N."/>
            <person name="Held B."/>
            <person name="Han C."/>
            <person name="Tapia R."/>
            <person name="Land M."/>
            <person name="Hauser L."/>
            <person name="Kyrpides N."/>
            <person name="Ivanova N."/>
            <person name="Pagani I."/>
            <person name="Sieprawska-Lupa M."/>
            <person name="Takai K."/>
            <person name="Miyazaki J."/>
            <person name="Whitman W."/>
            <person name="Woyke T."/>
        </authorList>
    </citation>
    <scope>NUCLEOTIDE SEQUENCE [LARGE SCALE GENOMIC DNA]</scope>
    <source>
        <strain evidence="11">IH1</strain>
    </source>
</reference>
<keyword evidence="8 9" id="KW-0067">ATP-binding</keyword>
<feature type="binding site" evidence="9">
    <location>
        <begin position="74"/>
        <end position="75"/>
    </location>
    <ligand>
        <name>substrate</name>
    </ligand>
</feature>